<protein>
    <submittedName>
        <fullName evidence="2">Uncharacterized protein</fullName>
    </submittedName>
</protein>
<keyword evidence="3" id="KW-1185">Reference proteome</keyword>
<accession>A0A8J4ASJ5</accession>
<dbReference type="EMBL" id="BNCO01000003">
    <property type="protein sequence ID" value="GIL45785.1"/>
    <property type="molecule type" value="Genomic_DNA"/>
</dbReference>
<evidence type="ECO:0000313" key="2">
    <source>
        <dbReference type="EMBL" id="GIL45785.1"/>
    </source>
</evidence>
<sequence>MRMRRFTSPPRPSPREPQNMDGRSSRCLAAARMAASISGATPSPSVSATKPMRRPASGRLPPWSDSAGNSPAAKSTVGWPLEVASCESAPCKCNKKITYLRVHEHLQSGEALARGASGQLGPCSLSPMPAIATYNEVIGAAFPRFLPQLSWPVFSLPPPPSALSLSVPAASCDCQLPEPNVRRRNTCSILHQRCKPLLSSKCSAMQNLSKGSCCQVVIWCHR</sequence>
<name>A0A8J4ASJ5_9CHLO</name>
<organism evidence="2 3">
    <name type="scientific">Volvox africanus</name>
    <dbReference type="NCBI Taxonomy" id="51714"/>
    <lineage>
        <taxon>Eukaryota</taxon>
        <taxon>Viridiplantae</taxon>
        <taxon>Chlorophyta</taxon>
        <taxon>core chlorophytes</taxon>
        <taxon>Chlorophyceae</taxon>
        <taxon>CS clade</taxon>
        <taxon>Chlamydomonadales</taxon>
        <taxon>Volvocaceae</taxon>
        <taxon>Volvox</taxon>
    </lineage>
</organism>
<feature type="compositionally biased region" description="Low complexity" evidence="1">
    <location>
        <begin position="25"/>
        <end position="40"/>
    </location>
</feature>
<dbReference type="AlphaFoldDB" id="A0A8J4ASJ5"/>
<reference evidence="2" key="1">
    <citation type="journal article" date="2021" name="Proc. Natl. Acad. Sci. U.S.A.">
        <title>Three genomes in the algal genus Volvox reveal the fate of a haploid sex-determining region after a transition to homothallism.</title>
        <authorList>
            <person name="Yamamoto K."/>
            <person name="Hamaji T."/>
            <person name="Kawai-Toyooka H."/>
            <person name="Matsuzaki R."/>
            <person name="Takahashi F."/>
            <person name="Nishimura Y."/>
            <person name="Kawachi M."/>
            <person name="Noguchi H."/>
            <person name="Minakuchi Y."/>
            <person name="Umen J.G."/>
            <person name="Toyoda A."/>
            <person name="Nozaki H."/>
        </authorList>
    </citation>
    <scope>NUCLEOTIDE SEQUENCE</scope>
    <source>
        <strain evidence="2">NIES-3780</strain>
    </source>
</reference>
<feature type="region of interest" description="Disordered" evidence="1">
    <location>
        <begin position="1"/>
        <end position="74"/>
    </location>
</feature>
<proteinExistence type="predicted"/>
<dbReference type="Proteomes" id="UP000747399">
    <property type="component" value="Unassembled WGS sequence"/>
</dbReference>
<comment type="caution">
    <text evidence="2">The sequence shown here is derived from an EMBL/GenBank/DDBJ whole genome shotgun (WGS) entry which is preliminary data.</text>
</comment>
<evidence type="ECO:0000256" key="1">
    <source>
        <dbReference type="SAM" id="MobiDB-lite"/>
    </source>
</evidence>
<gene>
    <name evidence="2" type="ORF">Vafri_2933</name>
</gene>
<evidence type="ECO:0000313" key="3">
    <source>
        <dbReference type="Proteomes" id="UP000747399"/>
    </source>
</evidence>